<comment type="similarity">
    <text evidence="3">In the N-terminal section; belongs to the PMEI family.</text>
</comment>
<proteinExistence type="inferred from homology"/>
<organism evidence="12 13">
    <name type="scientific">Medicago truncatula</name>
    <name type="common">Barrel medic</name>
    <name type="synonym">Medicago tribuloides</name>
    <dbReference type="NCBI Taxonomy" id="3880"/>
    <lineage>
        <taxon>Eukaryota</taxon>
        <taxon>Viridiplantae</taxon>
        <taxon>Streptophyta</taxon>
        <taxon>Embryophyta</taxon>
        <taxon>Tracheophyta</taxon>
        <taxon>Spermatophyta</taxon>
        <taxon>Magnoliopsida</taxon>
        <taxon>eudicotyledons</taxon>
        <taxon>Gunneridae</taxon>
        <taxon>Pentapetalae</taxon>
        <taxon>rosids</taxon>
        <taxon>fabids</taxon>
        <taxon>Fabales</taxon>
        <taxon>Fabaceae</taxon>
        <taxon>Papilionoideae</taxon>
        <taxon>50 kb inversion clade</taxon>
        <taxon>NPAAA clade</taxon>
        <taxon>Hologalegina</taxon>
        <taxon>IRL clade</taxon>
        <taxon>Trifolieae</taxon>
        <taxon>Medicago</taxon>
    </lineage>
</organism>
<dbReference type="InterPro" id="IPR000070">
    <property type="entry name" value="Pectinesterase_cat"/>
</dbReference>
<dbReference type="GO" id="GO:0004857">
    <property type="term" value="F:enzyme inhibitor activity"/>
    <property type="evidence" value="ECO:0007669"/>
    <property type="project" value="InterPro"/>
</dbReference>
<dbReference type="SUPFAM" id="SSF51126">
    <property type="entry name" value="Pectin lyase-like"/>
    <property type="match status" value="1"/>
</dbReference>
<feature type="domain" description="Pectinesterase inhibitor" evidence="11">
    <location>
        <begin position="51"/>
        <end position="201"/>
    </location>
</feature>
<evidence type="ECO:0000256" key="8">
    <source>
        <dbReference type="PROSITE-ProRule" id="PRU10040"/>
    </source>
</evidence>
<sequence>MGGNDNNGGQGQGKKHALLGVSCILLVAMVGVVAVSLTKGGDGEQKAHISNSQKNVDMLCQSTKFKETCHKTLEKASFSNMKNRIKGALGATEEELRKHINNSALYQELATDSMTKQAMEICNEVLDYAVDGIHKSVGTLDQFDFHKLSEYAFDIKVWLTGTLSHQQTCLDGFVNTKTHAGETMAKVLKTSMELSSNAIDMMDVVSRILKGFHPSQYGVSRRLLSDDGIPSWVSDGHRHLLAGGNVKANAVVAQDGSGQFKTLTDALKTVPPTNAAPFVIYVKAGVYKETVNVAKEMNYVTVIGDGPTKTKFTGSLNYADGINTYKTATFGVNGANFMAKDIGFENTAGTSKFQAVALRVTADQAIFHNCQMDGFQDTLFVESQRQFYRDCAISGTIDFVFGDAFGVFQNCKLICRVPAKGQKCLVTAGGRDKQNSASALVFLSSHFTGEPQLNKKKIKIKILLSPLLIIISSSRIFKTGEPALTSVTPKLSYLGRPWKLYSKVVIMDSTIDAMFAPEGYMPMVGGAFKDTCTFYEYNNKGPGADTNLRVKWHGVKVLTSNVAAEYYPGKFFEIVNATARDTWIVKSGVPYSLGPM</sequence>
<dbReference type="InterPro" id="IPR018040">
    <property type="entry name" value="Pectinesterase_Tyr_AS"/>
</dbReference>
<dbReference type="GO" id="GO:0045490">
    <property type="term" value="P:pectin catabolic process"/>
    <property type="evidence" value="ECO:0007669"/>
    <property type="project" value="UniProtKB-UniRule"/>
</dbReference>
<dbReference type="GO" id="GO:0030599">
    <property type="term" value="F:pectinesterase activity"/>
    <property type="evidence" value="ECO:0007669"/>
    <property type="project" value="UniProtKB-UniRule"/>
</dbReference>
<evidence type="ECO:0000256" key="5">
    <source>
        <dbReference type="ARBA" id="ARBA00022512"/>
    </source>
</evidence>
<evidence type="ECO:0000256" key="2">
    <source>
        <dbReference type="ARBA" id="ARBA00005184"/>
    </source>
</evidence>
<comment type="catalytic activity">
    <reaction evidence="9">
        <text>[(1-&gt;4)-alpha-D-galacturonosyl methyl ester](n) + n H2O = [(1-&gt;4)-alpha-D-galacturonosyl](n) + n methanol + n H(+)</text>
        <dbReference type="Rhea" id="RHEA:22380"/>
        <dbReference type="Rhea" id="RHEA-COMP:14570"/>
        <dbReference type="Rhea" id="RHEA-COMP:14573"/>
        <dbReference type="ChEBI" id="CHEBI:15377"/>
        <dbReference type="ChEBI" id="CHEBI:15378"/>
        <dbReference type="ChEBI" id="CHEBI:17790"/>
        <dbReference type="ChEBI" id="CHEBI:140522"/>
        <dbReference type="ChEBI" id="CHEBI:140523"/>
        <dbReference type="EC" id="3.1.1.11"/>
    </reaction>
</comment>
<evidence type="ECO:0000256" key="3">
    <source>
        <dbReference type="ARBA" id="ARBA00006027"/>
    </source>
</evidence>
<comment type="function">
    <text evidence="9">Acts in the modification of cell walls via demethylesterification of cell wall pectin.</text>
</comment>
<dbReference type="EMBL" id="PSQE01000002">
    <property type="protein sequence ID" value="RHN73163.1"/>
    <property type="molecule type" value="Genomic_DNA"/>
</dbReference>
<dbReference type="Gene3D" id="2.160.20.10">
    <property type="entry name" value="Single-stranded right-handed beta-helix, Pectin lyase-like"/>
    <property type="match status" value="1"/>
</dbReference>
<feature type="transmembrane region" description="Helical" evidence="10">
    <location>
        <begin position="17"/>
        <end position="37"/>
    </location>
</feature>
<keyword evidence="10" id="KW-0472">Membrane</keyword>
<keyword evidence="10" id="KW-0812">Transmembrane</keyword>
<dbReference type="AlphaFoldDB" id="A0A396JA57"/>
<evidence type="ECO:0000313" key="12">
    <source>
        <dbReference type="EMBL" id="RHN73163.1"/>
    </source>
</evidence>
<dbReference type="Gramene" id="rna8950">
    <property type="protein sequence ID" value="RHN73163.1"/>
    <property type="gene ID" value="gene8950"/>
</dbReference>
<dbReference type="SMART" id="SM00856">
    <property type="entry name" value="PMEI"/>
    <property type="match status" value="1"/>
</dbReference>
<evidence type="ECO:0000256" key="10">
    <source>
        <dbReference type="SAM" id="Phobius"/>
    </source>
</evidence>
<dbReference type="CDD" id="cd15798">
    <property type="entry name" value="PMEI-like_3"/>
    <property type="match status" value="1"/>
</dbReference>
<dbReference type="UniPathway" id="UPA00545">
    <property type="reaction ID" value="UER00823"/>
</dbReference>
<gene>
    <name evidence="12" type="ORF">MtrunA17_Chr2g0295541</name>
</gene>
<protein>
    <recommendedName>
        <fullName evidence="9">Pectinesterase</fullName>
        <ecNumber evidence="9">3.1.1.11</ecNumber>
    </recommendedName>
</protein>
<evidence type="ECO:0000256" key="4">
    <source>
        <dbReference type="ARBA" id="ARBA00007786"/>
    </source>
</evidence>
<reference evidence="13" key="1">
    <citation type="journal article" date="2018" name="Nat. Plants">
        <title>Whole-genome landscape of Medicago truncatula symbiotic genes.</title>
        <authorList>
            <person name="Pecrix Y."/>
            <person name="Staton S.E."/>
            <person name="Sallet E."/>
            <person name="Lelandais-Briere C."/>
            <person name="Moreau S."/>
            <person name="Carrere S."/>
            <person name="Blein T."/>
            <person name="Jardinaud M.F."/>
            <person name="Latrasse D."/>
            <person name="Zouine M."/>
            <person name="Zahm M."/>
            <person name="Kreplak J."/>
            <person name="Mayjonade B."/>
            <person name="Satge C."/>
            <person name="Perez M."/>
            <person name="Cauet S."/>
            <person name="Marande W."/>
            <person name="Chantry-Darmon C."/>
            <person name="Lopez-Roques C."/>
            <person name="Bouchez O."/>
            <person name="Berard A."/>
            <person name="Debelle F."/>
            <person name="Munos S."/>
            <person name="Bendahmane A."/>
            <person name="Berges H."/>
            <person name="Niebel A."/>
            <person name="Buitink J."/>
            <person name="Frugier F."/>
            <person name="Benhamed M."/>
            <person name="Crespi M."/>
            <person name="Gouzy J."/>
            <person name="Gamas P."/>
        </authorList>
    </citation>
    <scope>NUCLEOTIDE SEQUENCE [LARGE SCALE GENOMIC DNA]</scope>
    <source>
        <strain evidence="13">cv. Jemalong A17</strain>
    </source>
</reference>
<evidence type="ECO:0000256" key="1">
    <source>
        <dbReference type="ARBA" id="ARBA00004191"/>
    </source>
</evidence>
<comment type="caution">
    <text evidence="12">The sequence shown here is derived from an EMBL/GenBank/DDBJ whole genome shotgun (WGS) entry which is preliminary data.</text>
</comment>
<keyword evidence="9" id="KW-0961">Cell wall biogenesis/degradation</keyword>
<keyword evidence="10" id="KW-1133">Transmembrane helix</keyword>
<dbReference type="PANTHER" id="PTHR31707">
    <property type="entry name" value="PECTINESTERASE"/>
    <property type="match status" value="1"/>
</dbReference>
<keyword evidence="6 9" id="KW-0378">Hydrolase</keyword>
<dbReference type="InterPro" id="IPR006501">
    <property type="entry name" value="Pectinesterase_inhib_dom"/>
</dbReference>
<evidence type="ECO:0000256" key="6">
    <source>
        <dbReference type="ARBA" id="ARBA00022801"/>
    </source>
</evidence>
<dbReference type="Pfam" id="PF04043">
    <property type="entry name" value="PMEI"/>
    <property type="match status" value="1"/>
</dbReference>
<keyword evidence="9" id="KW-0964">Secreted</keyword>
<dbReference type="Proteomes" id="UP000265566">
    <property type="component" value="Chromosome 2"/>
</dbReference>
<keyword evidence="7 9" id="KW-0063">Aspartyl esterase</keyword>
<evidence type="ECO:0000313" key="13">
    <source>
        <dbReference type="Proteomes" id="UP000265566"/>
    </source>
</evidence>
<comment type="similarity">
    <text evidence="4">In the C-terminal section; belongs to the pectinesterase family.</text>
</comment>
<dbReference type="PROSITE" id="PS00800">
    <property type="entry name" value="PECTINESTERASE_1"/>
    <property type="match status" value="1"/>
</dbReference>
<evidence type="ECO:0000259" key="11">
    <source>
        <dbReference type="SMART" id="SM00856"/>
    </source>
</evidence>
<dbReference type="InterPro" id="IPR011050">
    <property type="entry name" value="Pectin_lyase_fold/virulence"/>
</dbReference>
<dbReference type="InterPro" id="IPR035513">
    <property type="entry name" value="Invertase/methylesterase_inhib"/>
</dbReference>
<dbReference type="Pfam" id="PF01095">
    <property type="entry name" value="Pectinesterase"/>
    <property type="match status" value="2"/>
</dbReference>
<dbReference type="EC" id="3.1.1.11" evidence="9"/>
<dbReference type="InterPro" id="IPR033131">
    <property type="entry name" value="Pectinesterase_Asp_AS"/>
</dbReference>
<dbReference type="InterPro" id="IPR012334">
    <property type="entry name" value="Pectin_lyas_fold"/>
</dbReference>
<comment type="pathway">
    <text evidence="2 9">Glycan metabolism; pectin degradation; 2-dehydro-3-deoxy-D-gluconate from pectin: step 1/5.</text>
</comment>
<evidence type="ECO:0000256" key="9">
    <source>
        <dbReference type="RuleBase" id="RU000589"/>
    </source>
</evidence>
<feature type="active site" evidence="8">
    <location>
        <position position="398"/>
    </location>
</feature>
<accession>A0A396JA57</accession>
<dbReference type="PROSITE" id="PS00503">
    <property type="entry name" value="PECTINESTERASE_2"/>
    <property type="match status" value="1"/>
</dbReference>
<dbReference type="NCBIfam" id="TIGR01614">
    <property type="entry name" value="PME_inhib"/>
    <property type="match status" value="1"/>
</dbReference>
<dbReference type="GO" id="GO:0042545">
    <property type="term" value="P:cell wall modification"/>
    <property type="evidence" value="ECO:0007669"/>
    <property type="project" value="UniProtKB-UniRule"/>
</dbReference>
<name>A0A396JA57_MEDTR</name>
<dbReference type="FunFam" id="1.20.140.40:FF:000001">
    <property type="entry name" value="Pectinesterase"/>
    <property type="match status" value="1"/>
</dbReference>
<keyword evidence="5 9" id="KW-0134">Cell wall</keyword>
<dbReference type="Gene3D" id="1.20.140.40">
    <property type="entry name" value="Invertase/pectin methylesterase inhibitor family protein"/>
    <property type="match status" value="1"/>
</dbReference>
<comment type="subcellular location">
    <subcellularLocation>
        <location evidence="1 9">Secreted</location>
        <location evidence="1 9">Cell wall</location>
    </subcellularLocation>
</comment>
<evidence type="ECO:0000256" key="7">
    <source>
        <dbReference type="ARBA" id="ARBA00023085"/>
    </source>
</evidence>
<dbReference type="SUPFAM" id="SSF101148">
    <property type="entry name" value="Plant invertase/pectin methylesterase inhibitor"/>
    <property type="match status" value="1"/>
</dbReference>